<protein>
    <submittedName>
        <fullName evidence="13">Porin</fullName>
    </submittedName>
</protein>
<accession>A0ABT8DXY0</accession>
<keyword evidence="4" id="KW-1134">Transmembrane beta strand</keyword>
<gene>
    <name evidence="13" type="ORF">QWJ38_19745</name>
</gene>
<evidence type="ECO:0000256" key="7">
    <source>
        <dbReference type="ARBA" id="ARBA00023065"/>
    </source>
</evidence>
<organism evidence="13 14">
    <name type="scientific">Roseateles violae</name>
    <dbReference type="NCBI Taxonomy" id="3058042"/>
    <lineage>
        <taxon>Bacteria</taxon>
        <taxon>Pseudomonadati</taxon>
        <taxon>Pseudomonadota</taxon>
        <taxon>Betaproteobacteria</taxon>
        <taxon>Burkholderiales</taxon>
        <taxon>Sphaerotilaceae</taxon>
        <taxon>Roseateles</taxon>
    </lineage>
</organism>
<name>A0ABT8DXY0_9BURK</name>
<evidence type="ECO:0000256" key="1">
    <source>
        <dbReference type="ARBA" id="ARBA00004571"/>
    </source>
</evidence>
<sequence length="278" mass="28873">MKLSVLSGALLLIGATASAQTSVTMYGLIDIGVRHVNHATAGGDSLTTLGDGPMTGNRLGIRGTEDLGGGTKAMFVLEHGMAVDTGGIEQQGQMWGRQAWVGISGQWGTIAAGRLYGVMHRTVSNYDPLGIGNILETAAPVLIEGTRFDNSVTYGTKIGNVSLGAMYSLGEQTNSSQGRTVGAYFYRSSDTLEFGGAIQRSTDLTGRDARSFTVGGAYNVAPFKLFLGYIDGDRDAGFAAGSNLSGTPLANTNLQSAFNSLGASGVTGTLKANRNDRL</sequence>
<feature type="signal peptide" evidence="11">
    <location>
        <begin position="1"/>
        <end position="19"/>
    </location>
</feature>
<dbReference type="CDD" id="cd00342">
    <property type="entry name" value="gram_neg_porins"/>
    <property type="match status" value="1"/>
</dbReference>
<evidence type="ECO:0000256" key="9">
    <source>
        <dbReference type="ARBA" id="ARBA00023136"/>
    </source>
</evidence>
<evidence type="ECO:0000313" key="14">
    <source>
        <dbReference type="Proteomes" id="UP001228044"/>
    </source>
</evidence>
<dbReference type="PANTHER" id="PTHR34501">
    <property type="entry name" value="PROTEIN YDDL-RELATED"/>
    <property type="match status" value="1"/>
</dbReference>
<keyword evidence="10" id="KW-0998">Cell outer membrane</keyword>
<feature type="domain" description="Porin" evidence="12">
    <location>
        <begin position="9"/>
        <end position="240"/>
    </location>
</feature>
<keyword evidence="8" id="KW-0626">Porin</keyword>
<dbReference type="SUPFAM" id="SSF56935">
    <property type="entry name" value="Porins"/>
    <property type="match status" value="1"/>
</dbReference>
<keyword evidence="3" id="KW-0813">Transport</keyword>
<comment type="subunit">
    <text evidence="2">Homotrimer.</text>
</comment>
<evidence type="ECO:0000256" key="4">
    <source>
        <dbReference type="ARBA" id="ARBA00022452"/>
    </source>
</evidence>
<comment type="caution">
    <text evidence="13">The sequence shown here is derived from an EMBL/GenBank/DDBJ whole genome shotgun (WGS) entry which is preliminary data.</text>
</comment>
<evidence type="ECO:0000259" key="12">
    <source>
        <dbReference type="Pfam" id="PF13609"/>
    </source>
</evidence>
<reference evidence="13 14" key="1">
    <citation type="submission" date="2023-06" db="EMBL/GenBank/DDBJ databases">
        <title>Pelomonas sp. PFR6 16S ribosomal RNA gene Genome sequencing and assembly.</title>
        <authorList>
            <person name="Woo H."/>
        </authorList>
    </citation>
    <scope>NUCLEOTIDE SEQUENCE [LARGE SCALE GENOMIC DNA]</scope>
    <source>
        <strain evidence="13 14">PFR6</strain>
    </source>
</reference>
<dbReference type="Pfam" id="PF13609">
    <property type="entry name" value="Porin_4"/>
    <property type="match status" value="1"/>
</dbReference>
<dbReference type="InterPro" id="IPR033900">
    <property type="entry name" value="Gram_neg_porin_domain"/>
</dbReference>
<evidence type="ECO:0000256" key="3">
    <source>
        <dbReference type="ARBA" id="ARBA00022448"/>
    </source>
</evidence>
<evidence type="ECO:0000256" key="8">
    <source>
        <dbReference type="ARBA" id="ARBA00023114"/>
    </source>
</evidence>
<dbReference type="Gene3D" id="2.40.160.10">
    <property type="entry name" value="Porin"/>
    <property type="match status" value="1"/>
</dbReference>
<keyword evidence="6 11" id="KW-0732">Signal</keyword>
<evidence type="ECO:0000256" key="11">
    <source>
        <dbReference type="SAM" id="SignalP"/>
    </source>
</evidence>
<dbReference type="Proteomes" id="UP001228044">
    <property type="component" value="Unassembled WGS sequence"/>
</dbReference>
<keyword evidence="9" id="KW-0472">Membrane</keyword>
<evidence type="ECO:0000256" key="10">
    <source>
        <dbReference type="ARBA" id="ARBA00023237"/>
    </source>
</evidence>
<keyword evidence="5" id="KW-0812">Transmembrane</keyword>
<dbReference type="RefSeq" id="WP_290360831.1">
    <property type="nucleotide sequence ID" value="NZ_JAUHHC010000005.1"/>
</dbReference>
<dbReference type="InterPro" id="IPR050298">
    <property type="entry name" value="Gram-neg_bact_OMP"/>
</dbReference>
<evidence type="ECO:0000313" key="13">
    <source>
        <dbReference type="EMBL" id="MDN3922530.1"/>
    </source>
</evidence>
<evidence type="ECO:0000256" key="2">
    <source>
        <dbReference type="ARBA" id="ARBA00011233"/>
    </source>
</evidence>
<keyword evidence="7" id="KW-0406">Ion transport</keyword>
<dbReference type="EMBL" id="JAUHHC010000005">
    <property type="protein sequence ID" value="MDN3922530.1"/>
    <property type="molecule type" value="Genomic_DNA"/>
</dbReference>
<feature type="chain" id="PRO_5045959095" evidence="11">
    <location>
        <begin position="20"/>
        <end position="278"/>
    </location>
</feature>
<evidence type="ECO:0000256" key="5">
    <source>
        <dbReference type="ARBA" id="ARBA00022692"/>
    </source>
</evidence>
<keyword evidence="14" id="KW-1185">Reference proteome</keyword>
<proteinExistence type="predicted"/>
<comment type="subcellular location">
    <subcellularLocation>
        <location evidence="1">Cell outer membrane</location>
        <topology evidence="1">Multi-pass membrane protein</topology>
    </subcellularLocation>
</comment>
<evidence type="ECO:0000256" key="6">
    <source>
        <dbReference type="ARBA" id="ARBA00022729"/>
    </source>
</evidence>
<dbReference type="PANTHER" id="PTHR34501:SF9">
    <property type="entry name" value="MAJOR OUTER MEMBRANE PROTEIN P.IA"/>
    <property type="match status" value="1"/>
</dbReference>
<dbReference type="InterPro" id="IPR023614">
    <property type="entry name" value="Porin_dom_sf"/>
</dbReference>